<evidence type="ECO:0000256" key="3">
    <source>
        <dbReference type="ARBA" id="ARBA00022448"/>
    </source>
</evidence>
<dbReference type="InterPro" id="IPR010129">
    <property type="entry name" value="T1SS_HlyD"/>
</dbReference>
<feature type="transmembrane region" description="Helical" evidence="9">
    <location>
        <begin position="52"/>
        <end position="73"/>
    </location>
</feature>
<feature type="compositionally biased region" description="Polar residues" evidence="11">
    <location>
        <begin position="153"/>
        <end position="167"/>
    </location>
</feature>
<feature type="coiled-coil region" evidence="10">
    <location>
        <begin position="230"/>
        <end position="309"/>
    </location>
</feature>
<dbReference type="EMBL" id="FOGD01000017">
    <property type="protein sequence ID" value="SER82579.1"/>
    <property type="molecule type" value="Genomic_DNA"/>
</dbReference>
<dbReference type="InterPro" id="IPR058982">
    <property type="entry name" value="Beta-barrel_AprE"/>
</dbReference>
<dbReference type="Gene3D" id="2.40.30.170">
    <property type="match status" value="1"/>
</dbReference>
<protein>
    <recommendedName>
        <fullName evidence="9">Membrane fusion protein (MFP) family protein</fullName>
    </recommendedName>
</protein>
<feature type="region of interest" description="Disordered" evidence="11">
    <location>
        <begin position="147"/>
        <end position="167"/>
    </location>
</feature>
<dbReference type="PRINTS" id="PR01490">
    <property type="entry name" value="RTXTOXIND"/>
</dbReference>
<dbReference type="Proteomes" id="UP000199766">
    <property type="component" value="Unassembled WGS sequence"/>
</dbReference>
<evidence type="ECO:0000256" key="8">
    <source>
        <dbReference type="ARBA" id="ARBA00023136"/>
    </source>
</evidence>
<dbReference type="GO" id="GO:0005886">
    <property type="term" value="C:plasma membrane"/>
    <property type="evidence" value="ECO:0007669"/>
    <property type="project" value="UniProtKB-SubCell"/>
</dbReference>
<evidence type="ECO:0000256" key="6">
    <source>
        <dbReference type="ARBA" id="ARBA00022692"/>
    </source>
</evidence>
<comment type="subcellular location">
    <subcellularLocation>
        <location evidence="1 9">Cell inner membrane</location>
        <topology evidence="1 9">Single-pass membrane protein</topology>
    </subcellularLocation>
</comment>
<dbReference type="NCBIfam" id="TIGR01843">
    <property type="entry name" value="type_I_hlyD"/>
    <property type="match status" value="1"/>
</dbReference>
<keyword evidence="3 9" id="KW-0813">Transport</keyword>
<dbReference type="PROSITE" id="PS00543">
    <property type="entry name" value="HLYD_FAMILY"/>
    <property type="match status" value="1"/>
</dbReference>
<dbReference type="InterPro" id="IPR050739">
    <property type="entry name" value="MFP"/>
</dbReference>
<keyword evidence="14" id="KW-1185">Reference proteome</keyword>
<dbReference type="InterPro" id="IPR006144">
    <property type="entry name" value="Secretion_HlyD_CS"/>
</dbReference>
<comment type="similarity">
    <text evidence="2 9">Belongs to the membrane fusion protein (MFP) (TC 8.A.1) family.</text>
</comment>
<dbReference type="PANTHER" id="PTHR30386:SF26">
    <property type="entry name" value="TRANSPORT PROTEIN COMB"/>
    <property type="match status" value="1"/>
</dbReference>
<evidence type="ECO:0000256" key="7">
    <source>
        <dbReference type="ARBA" id="ARBA00022989"/>
    </source>
</evidence>
<feature type="region of interest" description="Disordered" evidence="11">
    <location>
        <begin position="1"/>
        <end position="25"/>
    </location>
</feature>
<evidence type="ECO:0000256" key="2">
    <source>
        <dbReference type="ARBA" id="ARBA00009477"/>
    </source>
</evidence>
<evidence type="ECO:0000256" key="11">
    <source>
        <dbReference type="SAM" id="MobiDB-lite"/>
    </source>
</evidence>
<organism evidence="13 14">
    <name type="scientific">Giesbergeria anulus</name>
    <dbReference type="NCBI Taxonomy" id="180197"/>
    <lineage>
        <taxon>Bacteria</taxon>
        <taxon>Pseudomonadati</taxon>
        <taxon>Pseudomonadota</taxon>
        <taxon>Betaproteobacteria</taxon>
        <taxon>Burkholderiales</taxon>
        <taxon>Comamonadaceae</taxon>
        <taxon>Giesbergeria</taxon>
    </lineage>
</organism>
<accession>A0A1H9SEG2</accession>
<dbReference type="Pfam" id="PF26002">
    <property type="entry name" value="Beta-barrel_AprE"/>
    <property type="match status" value="1"/>
</dbReference>
<dbReference type="RefSeq" id="WP_091459199.1">
    <property type="nucleotide sequence ID" value="NZ_FOGD01000017.1"/>
</dbReference>
<dbReference type="PANTHER" id="PTHR30386">
    <property type="entry name" value="MEMBRANE FUSION SUBUNIT OF EMRAB-TOLC MULTIDRUG EFFLUX PUMP"/>
    <property type="match status" value="1"/>
</dbReference>
<dbReference type="Gene3D" id="2.40.50.100">
    <property type="match status" value="1"/>
</dbReference>
<dbReference type="AlphaFoldDB" id="A0A1H9SEG2"/>
<keyword evidence="7 9" id="KW-1133">Transmembrane helix</keyword>
<dbReference type="GO" id="GO:0009306">
    <property type="term" value="P:protein secretion"/>
    <property type="evidence" value="ECO:0007669"/>
    <property type="project" value="InterPro"/>
</dbReference>
<keyword evidence="6 9" id="KW-0812">Transmembrane</keyword>
<dbReference type="STRING" id="180197.SAMN02982919_03108"/>
<evidence type="ECO:0000313" key="13">
    <source>
        <dbReference type="EMBL" id="SER82579.1"/>
    </source>
</evidence>
<dbReference type="SUPFAM" id="SSF111369">
    <property type="entry name" value="HlyD-like secretion proteins"/>
    <property type="match status" value="1"/>
</dbReference>
<evidence type="ECO:0000256" key="5">
    <source>
        <dbReference type="ARBA" id="ARBA00022519"/>
    </source>
</evidence>
<name>A0A1H9SEG2_9BURK</name>
<keyword evidence="4 9" id="KW-1003">Cell membrane</keyword>
<evidence type="ECO:0000256" key="1">
    <source>
        <dbReference type="ARBA" id="ARBA00004377"/>
    </source>
</evidence>
<evidence type="ECO:0000259" key="12">
    <source>
        <dbReference type="Pfam" id="PF26002"/>
    </source>
</evidence>
<reference evidence="13 14" key="1">
    <citation type="submission" date="2016-10" db="EMBL/GenBank/DDBJ databases">
        <authorList>
            <person name="de Groot N.N."/>
        </authorList>
    </citation>
    <scope>NUCLEOTIDE SEQUENCE [LARGE SCALE GENOMIC DNA]</scope>
    <source>
        <strain evidence="13 14">ATCC 35958</strain>
    </source>
</reference>
<proteinExistence type="inferred from homology"/>
<evidence type="ECO:0000256" key="10">
    <source>
        <dbReference type="SAM" id="Coils"/>
    </source>
</evidence>
<evidence type="ECO:0000256" key="9">
    <source>
        <dbReference type="RuleBase" id="RU365093"/>
    </source>
</evidence>
<sequence length="468" mass="51965">MEPTNQPHVNPASPPTGAGNNAPSPAVQDWTVAFLPDAEALEKTPPPGGMSATIYILLGLIVTAIVWASVFEVDQIVTARGKLVTAQPNTVLQPLETAQIAALHVQPGQIVKKGQVLAVLDPTFINADLAQSQDRFKSLEAQVQRMEREQAGLKNNPSTASPASQNPDELLQWRLQNERLASYRARLSRLDESIDRAKAAIMTNSHDVQSLTARVQSLHDIEAMNEKLTAQQFQSNMKLLESRERRQEVERELISARNRSLELKKELAGAEAEKDAFMREWQQKATEELVTVRRERDAIAEQLKKVERRSRMIELIAPHDAVVQEVAARSTGSVIREAEPLITLVPLGETLQAEMQIAAQDVGYVKLHDPVRLKIDAFPFQKHGLIKGELERLGQDAFTKDSLSGQANAPYYLGRAVLQQNELRNLPRNAPLIPGMSLSAEIVVGKRTVMSYVMYPVMRGLDEAMREP</sequence>
<gene>
    <name evidence="13" type="ORF">SAMN02982919_03108</name>
</gene>
<keyword evidence="10" id="KW-0175">Coiled coil</keyword>
<evidence type="ECO:0000256" key="4">
    <source>
        <dbReference type="ARBA" id="ARBA00022475"/>
    </source>
</evidence>
<keyword evidence="5 9" id="KW-0997">Cell inner membrane</keyword>
<evidence type="ECO:0000313" key="14">
    <source>
        <dbReference type="Proteomes" id="UP000199766"/>
    </source>
</evidence>
<feature type="domain" description="AprE-like beta-barrel" evidence="12">
    <location>
        <begin position="352"/>
        <end position="444"/>
    </location>
</feature>
<dbReference type="OrthoDB" id="9775513at2"/>
<keyword evidence="8 9" id="KW-0472">Membrane</keyword>